<evidence type="ECO:0000256" key="1">
    <source>
        <dbReference type="ARBA" id="ARBA00009013"/>
    </source>
</evidence>
<comment type="similarity">
    <text evidence="1 2">Belongs to the anti-sigma-factor antagonist family.</text>
</comment>
<proteinExistence type="inferred from homology"/>
<comment type="caution">
    <text evidence="5">The sequence shown here is derived from an EMBL/GenBank/DDBJ whole genome shotgun (WGS) entry which is preliminary data.</text>
</comment>
<sequence length="287" mass="30284">MTSTLHPAPPSAVAGARSTVRFWLDPVLDPQSARDGTWWPYSGDAAAELPGLIAAADQRLGRTTLRVGLHADAWDDIPHRIPARGRQVRVDCLREGDPHLIVLTLDGGRSVRLLVVPCGAVPDQAAGPPGAPRPAGSAAGPPEAGDLAGWENEGGHLADQDTEGAPRREPPASLRRSEHRVTVVDAFPLGRGDPSAPTTVRLSGELDMFTSPALRSRLLDILKSSTSLLILDLSDVSFCDASGLAVMVGIQQRARPMGITVALSSPRPFMSKLLRITGLDRSLPVAG</sequence>
<dbReference type="Proteomes" id="UP001589532">
    <property type="component" value="Unassembled WGS sequence"/>
</dbReference>
<feature type="compositionally biased region" description="Low complexity" evidence="3">
    <location>
        <begin position="125"/>
        <end position="145"/>
    </location>
</feature>
<evidence type="ECO:0000259" key="4">
    <source>
        <dbReference type="PROSITE" id="PS50801"/>
    </source>
</evidence>
<evidence type="ECO:0000256" key="2">
    <source>
        <dbReference type="RuleBase" id="RU003749"/>
    </source>
</evidence>
<dbReference type="InterPro" id="IPR002645">
    <property type="entry name" value="STAS_dom"/>
</dbReference>
<feature type="domain" description="STAS" evidence="4">
    <location>
        <begin position="200"/>
        <end position="287"/>
    </location>
</feature>
<protein>
    <recommendedName>
        <fullName evidence="2">Anti-sigma factor antagonist</fullName>
    </recommendedName>
</protein>
<feature type="region of interest" description="Disordered" evidence="3">
    <location>
        <begin position="125"/>
        <end position="178"/>
    </location>
</feature>
<dbReference type="PROSITE" id="PS50801">
    <property type="entry name" value="STAS"/>
    <property type="match status" value="1"/>
</dbReference>
<dbReference type="Pfam" id="PF01740">
    <property type="entry name" value="STAS"/>
    <property type="match status" value="1"/>
</dbReference>
<dbReference type="PANTHER" id="PTHR33495">
    <property type="entry name" value="ANTI-SIGMA FACTOR ANTAGONIST TM_1081-RELATED-RELATED"/>
    <property type="match status" value="1"/>
</dbReference>
<evidence type="ECO:0000313" key="5">
    <source>
        <dbReference type="EMBL" id="MFB9630893.1"/>
    </source>
</evidence>
<name>A0ABV5SIJ9_9ACTN</name>
<gene>
    <name evidence="5" type="ORF">ACFFSA_48160</name>
</gene>
<evidence type="ECO:0000313" key="6">
    <source>
        <dbReference type="Proteomes" id="UP001589532"/>
    </source>
</evidence>
<dbReference type="NCBIfam" id="TIGR00377">
    <property type="entry name" value="ant_ant_sig"/>
    <property type="match status" value="1"/>
</dbReference>
<dbReference type="InterPro" id="IPR046036">
    <property type="entry name" value="DUF5994"/>
</dbReference>
<accession>A0ABV5SIJ9</accession>
<dbReference type="Pfam" id="PF19457">
    <property type="entry name" value="DUF5994"/>
    <property type="match status" value="1"/>
</dbReference>
<dbReference type="SUPFAM" id="SSF52091">
    <property type="entry name" value="SpoIIaa-like"/>
    <property type="match status" value="1"/>
</dbReference>
<dbReference type="EMBL" id="JBHMBW010000103">
    <property type="protein sequence ID" value="MFB9630893.1"/>
    <property type="molecule type" value="Genomic_DNA"/>
</dbReference>
<dbReference type="Gene3D" id="3.30.750.24">
    <property type="entry name" value="STAS domain"/>
    <property type="match status" value="1"/>
</dbReference>
<keyword evidence="6" id="KW-1185">Reference proteome</keyword>
<reference evidence="5 6" key="1">
    <citation type="submission" date="2024-09" db="EMBL/GenBank/DDBJ databases">
        <authorList>
            <person name="Sun Q."/>
            <person name="Mori K."/>
        </authorList>
    </citation>
    <scope>NUCLEOTIDE SEQUENCE [LARGE SCALE GENOMIC DNA]</scope>
    <source>
        <strain evidence="5 6">JCM 3143</strain>
    </source>
</reference>
<organism evidence="5 6">
    <name type="scientific">Nonomuraea helvata</name>
    <dbReference type="NCBI Taxonomy" id="37484"/>
    <lineage>
        <taxon>Bacteria</taxon>
        <taxon>Bacillati</taxon>
        <taxon>Actinomycetota</taxon>
        <taxon>Actinomycetes</taxon>
        <taxon>Streptosporangiales</taxon>
        <taxon>Streptosporangiaceae</taxon>
        <taxon>Nonomuraea</taxon>
    </lineage>
</organism>
<dbReference type="InterPro" id="IPR036513">
    <property type="entry name" value="STAS_dom_sf"/>
</dbReference>
<evidence type="ECO:0000256" key="3">
    <source>
        <dbReference type="SAM" id="MobiDB-lite"/>
    </source>
</evidence>
<feature type="compositionally biased region" description="Basic and acidic residues" evidence="3">
    <location>
        <begin position="153"/>
        <end position="178"/>
    </location>
</feature>
<dbReference type="PANTHER" id="PTHR33495:SF2">
    <property type="entry name" value="ANTI-SIGMA FACTOR ANTAGONIST TM_1081-RELATED"/>
    <property type="match status" value="1"/>
</dbReference>
<dbReference type="InterPro" id="IPR003658">
    <property type="entry name" value="Anti-sigma_ant"/>
</dbReference>
<dbReference type="CDD" id="cd07043">
    <property type="entry name" value="STAS_anti-anti-sigma_factors"/>
    <property type="match status" value="1"/>
</dbReference>
<dbReference type="RefSeq" id="WP_344984527.1">
    <property type="nucleotide sequence ID" value="NZ_BAAAXV010000001.1"/>
</dbReference>